<evidence type="ECO:0000256" key="3">
    <source>
        <dbReference type="ARBA" id="ARBA00022490"/>
    </source>
</evidence>
<evidence type="ECO:0000313" key="5">
    <source>
        <dbReference type="EMBL" id="VAW87682.1"/>
    </source>
</evidence>
<accession>A0A3B0ZK08</accession>
<dbReference type="PANTHER" id="PTHR38100:SF1">
    <property type="entry name" value="HIGH FREQUENCY LYSOGENIZATION PROTEIN HFLD"/>
    <property type="match status" value="1"/>
</dbReference>
<dbReference type="PANTHER" id="PTHR38100">
    <property type="entry name" value="HIGH FREQUENCY LYSOGENIZATION PROTEIN HFLD"/>
    <property type="match status" value="1"/>
</dbReference>
<sequence length="212" mass="23360">MMSQHTIEERVIALAALYQATTLVQQIARHGQVESEPFKCSIESILVTDAESTAAIYGGLEGVGYGLKVISQQISNKSPLDMEVTRYVLSLMGLERKLNKQPQIQQHLAQGIETAIAQAEHFSSTHENVIANLGGLYSDTISTIQPKIMIDGEHGHLNNPDNANKVRALLLAGMRAVILWRQCGGNRLQLLFQRKKLLNTVQLLLDEVHPSG</sequence>
<dbReference type="AlphaFoldDB" id="A0A3B0ZK08"/>
<dbReference type="InterPro" id="IPR007451">
    <property type="entry name" value="HflD"/>
</dbReference>
<dbReference type="NCBIfam" id="NF001246">
    <property type="entry name" value="PRK00218.1-2"/>
    <property type="match status" value="1"/>
</dbReference>
<dbReference type="GO" id="GO:0005737">
    <property type="term" value="C:cytoplasm"/>
    <property type="evidence" value="ECO:0007669"/>
    <property type="project" value="UniProtKB-SubCell"/>
</dbReference>
<evidence type="ECO:0000256" key="2">
    <source>
        <dbReference type="ARBA" id="ARBA00022475"/>
    </source>
</evidence>
<dbReference type="SUPFAM" id="SSF101322">
    <property type="entry name" value="YcfC-like"/>
    <property type="match status" value="1"/>
</dbReference>
<organism evidence="5">
    <name type="scientific">hydrothermal vent metagenome</name>
    <dbReference type="NCBI Taxonomy" id="652676"/>
    <lineage>
        <taxon>unclassified sequences</taxon>
        <taxon>metagenomes</taxon>
        <taxon>ecological metagenomes</taxon>
    </lineage>
</organism>
<dbReference type="InterPro" id="IPR035932">
    <property type="entry name" value="HflD-like_sf"/>
</dbReference>
<dbReference type="EMBL" id="UOFP01000193">
    <property type="protein sequence ID" value="VAW87682.1"/>
    <property type="molecule type" value="Genomic_DNA"/>
</dbReference>
<name>A0A3B0ZK08_9ZZZZ</name>
<dbReference type="Gene3D" id="1.10.3890.10">
    <property type="entry name" value="HflD-like"/>
    <property type="match status" value="1"/>
</dbReference>
<reference evidence="5" key="1">
    <citation type="submission" date="2018-06" db="EMBL/GenBank/DDBJ databases">
        <authorList>
            <person name="Zhirakovskaya E."/>
        </authorList>
    </citation>
    <scope>NUCLEOTIDE SEQUENCE</scope>
</reference>
<proteinExistence type="inferred from homology"/>
<evidence type="ECO:0000256" key="1">
    <source>
        <dbReference type="ARBA" id="ARBA00004496"/>
    </source>
</evidence>
<evidence type="ECO:0000256" key="4">
    <source>
        <dbReference type="ARBA" id="ARBA00023136"/>
    </source>
</evidence>
<keyword evidence="4" id="KW-0472">Membrane</keyword>
<keyword evidence="3" id="KW-0963">Cytoplasm</keyword>
<protein>
    <submittedName>
        <fullName evidence="5">High frequency lysogenization protein HflD</fullName>
    </submittedName>
</protein>
<keyword evidence="2" id="KW-1003">Cell membrane</keyword>
<comment type="subcellular location">
    <subcellularLocation>
        <location evidence="1">Cytoplasm</location>
    </subcellularLocation>
</comment>
<dbReference type="Pfam" id="PF04356">
    <property type="entry name" value="DUF489"/>
    <property type="match status" value="1"/>
</dbReference>
<gene>
    <name evidence="5" type="ORF">MNBD_GAMMA18-2266</name>
</gene>
<dbReference type="HAMAP" id="MF_00695">
    <property type="entry name" value="HflD_protein"/>
    <property type="match status" value="1"/>
</dbReference>